<dbReference type="HOGENOM" id="CLU_2218772_0_0_0"/>
<proteinExistence type="predicted"/>
<keyword evidence="2" id="KW-1185">Reference proteome</keyword>
<gene>
    <name evidence="1" type="ordered locus">Deipe_1331</name>
</gene>
<dbReference type="EMBL" id="CP003382">
    <property type="protein sequence ID" value="AFZ66880.1"/>
    <property type="molecule type" value="Genomic_DNA"/>
</dbReference>
<sequence>MDSDLGDTIIALEGGLVNNNLQDALRDVEGWRARLENAGFPHAAELRQDLSELALRLSRGDVHDIGELLARLGQWTHATVNHAPAQYREDLQRLGDVLHLAATQAI</sequence>
<dbReference type="STRING" id="937777.Deipe_1331"/>
<evidence type="ECO:0000313" key="1">
    <source>
        <dbReference type="EMBL" id="AFZ66880.1"/>
    </source>
</evidence>
<dbReference type="KEGG" id="dpd:Deipe_1331"/>
<evidence type="ECO:0000313" key="2">
    <source>
        <dbReference type="Proteomes" id="UP000010467"/>
    </source>
</evidence>
<reference evidence="2" key="1">
    <citation type="submission" date="2012-03" db="EMBL/GenBank/DDBJ databases">
        <title>Complete sequence of chromosome of Deinococcus peraridilitoris DSM 19664.</title>
        <authorList>
            <person name="Lucas S."/>
            <person name="Copeland A."/>
            <person name="Lapidus A."/>
            <person name="Glavina del Rio T."/>
            <person name="Dalin E."/>
            <person name="Tice H."/>
            <person name="Bruce D."/>
            <person name="Goodwin L."/>
            <person name="Pitluck S."/>
            <person name="Peters L."/>
            <person name="Mikhailova N."/>
            <person name="Lu M."/>
            <person name="Kyrpides N."/>
            <person name="Mavromatis K."/>
            <person name="Ivanova N."/>
            <person name="Brettin T."/>
            <person name="Detter J.C."/>
            <person name="Han C."/>
            <person name="Larimer F."/>
            <person name="Land M."/>
            <person name="Hauser L."/>
            <person name="Markowitz V."/>
            <person name="Cheng J.-F."/>
            <person name="Hugenholtz P."/>
            <person name="Woyke T."/>
            <person name="Wu D."/>
            <person name="Pukall R."/>
            <person name="Steenblock K."/>
            <person name="Brambilla E."/>
            <person name="Klenk H.-P."/>
            <person name="Eisen J.A."/>
        </authorList>
    </citation>
    <scope>NUCLEOTIDE SEQUENCE [LARGE SCALE GENOMIC DNA]</scope>
    <source>
        <strain evidence="2">DSM 19664 / LMG 22246 / CIP 109416 / KR-200</strain>
    </source>
</reference>
<dbReference type="RefSeq" id="WP_015235188.1">
    <property type="nucleotide sequence ID" value="NC_019793.1"/>
</dbReference>
<dbReference type="OrthoDB" id="72115at2"/>
<accession>L0A1J1</accession>
<dbReference type="AlphaFoldDB" id="L0A1J1"/>
<dbReference type="Proteomes" id="UP000010467">
    <property type="component" value="Chromosome"/>
</dbReference>
<organism evidence="1 2">
    <name type="scientific">Deinococcus peraridilitoris (strain DSM 19664 / LMG 22246 / CIP 109416 / KR-200)</name>
    <dbReference type="NCBI Taxonomy" id="937777"/>
    <lineage>
        <taxon>Bacteria</taxon>
        <taxon>Thermotogati</taxon>
        <taxon>Deinococcota</taxon>
        <taxon>Deinococci</taxon>
        <taxon>Deinococcales</taxon>
        <taxon>Deinococcaceae</taxon>
        <taxon>Deinococcus</taxon>
    </lineage>
</organism>
<name>L0A1J1_DEIPD</name>
<dbReference type="PATRIC" id="fig|937777.3.peg.1335"/>
<protein>
    <submittedName>
        <fullName evidence="1">Uncharacterized protein</fullName>
    </submittedName>
</protein>